<dbReference type="InterPro" id="IPR036188">
    <property type="entry name" value="FAD/NAD-bd_sf"/>
</dbReference>
<dbReference type="SUPFAM" id="SSF160996">
    <property type="entry name" value="HI0933 insert domain-like"/>
    <property type="match status" value="1"/>
</dbReference>
<reference evidence="7" key="1">
    <citation type="submission" date="2017-09" db="EMBL/GenBank/DDBJ databases">
        <title>Depth-based differentiation of microbial function through sediment-hosted aquifers and enrichment of novel symbionts in the deep terrestrial subsurface.</title>
        <authorList>
            <person name="Probst A.J."/>
            <person name="Ladd B."/>
            <person name="Jarett J.K."/>
            <person name="Geller-Mcgrath D.E."/>
            <person name="Sieber C.M.K."/>
            <person name="Emerson J.B."/>
            <person name="Anantharaman K."/>
            <person name="Thomas B.C."/>
            <person name="Malmstrom R."/>
            <person name="Stieglmeier M."/>
            <person name="Klingl A."/>
            <person name="Woyke T."/>
            <person name="Ryan C.M."/>
            <person name="Banfield J.F."/>
        </authorList>
    </citation>
    <scope>NUCLEOTIDE SEQUENCE [LARGE SCALE GENOMIC DNA]</scope>
</reference>
<evidence type="ECO:0000256" key="2">
    <source>
        <dbReference type="ARBA" id="ARBA00022630"/>
    </source>
</evidence>
<dbReference type="InterPro" id="IPR055178">
    <property type="entry name" value="RsdA/BaiN/AoA(So)-like_dom"/>
</dbReference>
<comment type="caution">
    <text evidence="6">The sequence shown here is derived from an EMBL/GenBank/DDBJ whole genome shotgun (WGS) entry which is preliminary data.</text>
</comment>
<dbReference type="PANTHER" id="PTHR42887:SF2">
    <property type="entry name" value="OS12G0638800 PROTEIN"/>
    <property type="match status" value="1"/>
</dbReference>
<evidence type="ECO:0000256" key="1">
    <source>
        <dbReference type="ARBA" id="ARBA00001974"/>
    </source>
</evidence>
<evidence type="ECO:0000256" key="3">
    <source>
        <dbReference type="ARBA" id="ARBA00022827"/>
    </source>
</evidence>
<dbReference type="PANTHER" id="PTHR42887">
    <property type="entry name" value="OS12G0638800 PROTEIN"/>
    <property type="match status" value="1"/>
</dbReference>
<dbReference type="Gene3D" id="3.50.50.60">
    <property type="entry name" value="FAD/NAD(P)-binding domain"/>
    <property type="match status" value="1"/>
</dbReference>
<comment type="cofactor">
    <cofactor evidence="1">
        <name>FAD</name>
        <dbReference type="ChEBI" id="CHEBI:57692"/>
    </cofactor>
</comment>
<evidence type="ECO:0000259" key="5">
    <source>
        <dbReference type="Pfam" id="PF22780"/>
    </source>
</evidence>
<sequence length="434" mass="47467">MRALLPLIFCSIMLSSLYILYTSMRVAIVGGGAAGMMCAATIAEEYPRVEIFVLEKNASLGKKVIISGGGRCNVTTGIEDISLILEKYPRGNKFLQSAMHRFSPNMVSAWFEAHGVPLKCEDDLRMFPVSNNGTDIVAVFEDIFEETNVHVKYKHNVQHIIKKNTGFVLSFKDQKDLEVDKVVVALGGQAYRHTGSTGDGYDILEQLGHTITPLAPSLNSFLTKETWPKKLSGLSFQKATIFIAGQKKQYTSTGPFLFTHMGVSGPAIFALSARIAFLRYDKATPLAIQIDIFPDLTEGELLEKLQQTREEHMQKTFKNTLPHLVAKSLAEELCILLDIPLEKKNADMSKKELSRVVSHLKGLPLNITGRGAGDEFVTAGGVELSEVDPKTMESKICPGLFFAGEILDVDGYTGGFNLQASWATGNAAGIAIGK</sequence>
<organism evidence="6 7">
    <name type="scientific">Candidatus Magasanikbacteria bacterium CG_4_10_14_0_2_um_filter_41_31</name>
    <dbReference type="NCBI Taxonomy" id="1974639"/>
    <lineage>
        <taxon>Bacteria</taxon>
        <taxon>Candidatus Magasanikiibacteriota</taxon>
    </lineage>
</organism>
<evidence type="ECO:0000313" key="7">
    <source>
        <dbReference type="Proteomes" id="UP000230078"/>
    </source>
</evidence>
<dbReference type="InterPro" id="IPR004792">
    <property type="entry name" value="BaiN-like"/>
</dbReference>
<dbReference type="Pfam" id="PF22780">
    <property type="entry name" value="HI0933_like_1st"/>
    <property type="match status" value="1"/>
</dbReference>
<name>A0A2M7V2H0_9BACT</name>
<keyword evidence="2" id="KW-0285">Flavoprotein</keyword>
<keyword evidence="3" id="KW-0274">FAD</keyword>
<protein>
    <submittedName>
        <fullName evidence="6">Aminoacetone oxidase family FAD-binding enzyme</fullName>
    </submittedName>
</protein>
<dbReference type="SUPFAM" id="SSF51905">
    <property type="entry name" value="FAD/NAD(P)-binding domain"/>
    <property type="match status" value="1"/>
</dbReference>
<feature type="domain" description="RsdA/BaiN/AoA(So)-like insert" evidence="5">
    <location>
        <begin position="216"/>
        <end position="370"/>
    </location>
</feature>
<dbReference type="InterPro" id="IPR023166">
    <property type="entry name" value="BaiN-like_dom_sf"/>
</dbReference>
<dbReference type="Gene3D" id="2.40.30.10">
    <property type="entry name" value="Translation factors"/>
    <property type="match status" value="1"/>
</dbReference>
<accession>A0A2M7V2H0</accession>
<evidence type="ECO:0000313" key="6">
    <source>
        <dbReference type="EMBL" id="PIZ92633.1"/>
    </source>
</evidence>
<evidence type="ECO:0000259" key="4">
    <source>
        <dbReference type="Pfam" id="PF03486"/>
    </source>
</evidence>
<proteinExistence type="predicted"/>
<dbReference type="Proteomes" id="UP000230078">
    <property type="component" value="Unassembled WGS sequence"/>
</dbReference>
<dbReference type="Pfam" id="PF03486">
    <property type="entry name" value="HI0933_like"/>
    <property type="match status" value="1"/>
</dbReference>
<dbReference type="Gene3D" id="1.10.8.260">
    <property type="entry name" value="HI0933 insert domain-like"/>
    <property type="match status" value="1"/>
</dbReference>
<dbReference type="AlphaFoldDB" id="A0A2M7V2H0"/>
<gene>
    <name evidence="6" type="ORF">COX83_03805</name>
</gene>
<dbReference type="InterPro" id="IPR057661">
    <property type="entry name" value="RsdA/BaiN/AoA(So)_Rossmann"/>
</dbReference>
<dbReference type="NCBIfam" id="TIGR00275">
    <property type="entry name" value="aminoacetone oxidase family FAD-binding enzyme"/>
    <property type="match status" value="1"/>
</dbReference>
<dbReference type="EMBL" id="PFPI01000053">
    <property type="protein sequence ID" value="PIZ92633.1"/>
    <property type="molecule type" value="Genomic_DNA"/>
</dbReference>
<feature type="domain" description="RsdA/BaiN/AoA(So)-like Rossmann fold-like" evidence="4">
    <location>
        <begin position="25"/>
        <end position="429"/>
    </location>
</feature>